<dbReference type="PANTHER" id="PTHR40659">
    <property type="entry name" value="NICKEL/COBALT EFFLUX SYSTEM RCNA"/>
    <property type="match status" value="1"/>
</dbReference>
<dbReference type="Proteomes" id="UP000271256">
    <property type="component" value="Unassembled WGS sequence"/>
</dbReference>
<feature type="transmembrane region" description="Helical" evidence="1">
    <location>
        <begin position="134"/>
        <end position="157"/>
    </location>
</feature>
<evidence type="ECO:0000313" key="4">
    <source>
        <dbReference type="Proteomes" id="UP000271256"/>
    </source>
</evidence>
<sequence length="227" mass="23783">MRGLTFGVTHLSAFGLGLLHALEPGHGKGIMGTYLVLSRGRAVDALLLGLITAVTHTLVVLVLAMGARWVTWLTVATAGMPRQELEVWLQLISGVLIAFIGLRLLFTRGGCCPHCGRPGYLPVGAGVRRDRWGLLLVGVTNGLVPCPGALTVMLLSIGSGTPLAGLSLVLAFGLGGALALVGVGLLFVKLSNLAQNMLGQRSWRWLTVTSGVLIVFIGVLTAWTAFP</sequence>
<dbReference type="GO" id="GO:0010045">
    <property type="term" value="P:response to nickel cation"/>
    <property type="evidence" value="ECO:0007669"/>
    <property type="project" value="TreeGrafter"/>
</dbReference>
<feature type="transmembrane region" description="Helical" evidence="1">
    <location>
        <begin position="202"/>
        <end position="226"/>
    </location>
</feature>
<evidence type="ECO:0000256" key="1">
    <source>
        <dbReference type="SAM" id="Phobius"/>
    </source>
</evidence>
<feature type="transmembrane region" description="Helical" evidence="1">
    <location>
        <begin position="163"/>
        <end position="190"/>
    </location>
</feature>
<keyword evidence="4" id="KW-1185">Reference proteome</keyword>
<dbReference type="GO" id="GO:0006824">
    <property type="term" value="P:cobalt ion transport"/>
    <property type="evidence" value="ECO:0007669"/>
    <property type="project" value="UniProtKB-KW"/>
</dbReference>
<name>A0A494X083_9FIRM</name>
<dbReference type="OrthoDB" id="271709at2"/>
<dbReference type="GO" id="GO:0005886">
    <property type="term" value="C:plasma membrane"/>
    <property type="evidence" value="ECO:0007669"/>
    <property type="project" value="UniProtKB-SubCell"/>
</dbReference>
<dbReference type="PANTHER" id="PTHR40659:SF1">
    <property type="entry name" value="NICKEL_COBALT EFFLUX SYSTEM RCNA"/>
    <property type="match status" value="1"/>
</dbReference>
<dbReference type="GO" id="GO:0015099">
    <property type="term" value="F:nickel cation transmembrane transporter activity"/>
    <property type="evidence" value="ECO:0007669"/>
    <property type="project" value="TreeGrafter"/>
</dbReference>
<keyword evidence="1" id="KW-0812">Transmembrane</keyword>
<proteinExistence type="predicted"/>
<feature type="transmembrane region" description="Helical" evidence="1">
    <location>
        <begin position="87"/>
        <end position="106"/>
    </location>
</feature>
<comment type="caution">
    <text evidence="3">The sequence shown here is derived from an EMBL/GenBank/DDBJ whole genome shotgun (WGS) entry which is preliminary data.</text>
</comment>
<dbReference type="RefSeq" id="WP_121452396.1">
    <property type="nucleotide sequence ID" value="NZ_RBWE01000001.1"/>
</dbReference>
<gene>
    <name evidence="3" type="ORF">D7024_00615</name>
</gene>
<dbReference type="Pfam" id="PF13386">
    <property type="entry name" value="DsbD_2"/>
    <property type="match status" value="1"/>
</dbReference>
<feature type="transmembrane region" description="Helical" evidence="1">
    <location>
        <begin position="43"/>
        <end position="67"/>
    </location>
</feature>
<evidence type="ECO:0000313" key="3">
    <source>
        <dbReference type="EMBL" id="RKO68012.1"/>
    </source>
</evidence>
<dbReference type="EMBL" id="RBWE01000001">
    <property type="protein sequence ID" value="RKO68012.1"/>
    <property type="molecule type" value="Genomic_DNA"/>
</dbReference>
<protein>
    <submittedName>
        <fullName evidence="3">Nickel transporter</fullName>
    </submittedName>
</protein>
<evidence type="ECO:0000259" key="2">
    <source>
        <dbReference type="Pfam" id="PF13386"/>
    </source>
</evidence>
<dbReference type="InterPro" id="IPR039447">
    <property type="entry name" value="UreH-like_TM_dom"/>
</dbReference>
<dbReference type="InterPro" id="IPR051224">
    <property type="entry name" value="NiCoT_RcnA"/>
</dbReference>
<dbReference type="GO" id="GO:0046583">
    <property type="term" value="F:monoatomic cation efflux transmembrane transporter activity"/>
    <property type="evidence" value="ECO:0007669"/>
    <property type="project" value="TreeGrafter"/>
</dbReference>
<organism evidence="3 4">
    <name type="scientific">Desulfofundulus salinus</name>
    <dbReference type="NCBI Taxonomy" id="2419843"/>
    <lineage>
        <taxon>Bacteria</taxon>
        <taxon>Bacillati</taxon>
        <taxon>Bacillota</taxon>
        <taxon>Clostridia</taxon>
        <taxon>Eubacteriales</taxon>
        <taxon>Peptococcaceae</taxon>
        <taxon>Desulfofundulus</taxon>
    </lineage>
</organism>
<feature type="domain" description="Urease accessory protein UreH-like transmembrane" evidence="2">
    <location>
        <begin position="29"/>
        <end position="219"/>
    </location>
</feature>
<dbReference type="GO" id="GO:0032025">
    <property type="term" value="P:response to cobalt ion"/>
    <property type="evidence" value="ECO:0007669"/>
    <property type="project" value="TreeGrafter"/>
</dbReference>
<dbReference type="AlphaFoldDB" id="A0A494X083"/>
<keyword evidence="1" id="KW-0472">Membrane</keyword>
<accession>A0A494X083</accession>
<reference evidence="3 4" key="1">
    <citation type="submission" date="2018-10" db="EMBL/GenBank/DDBJ databases">
        <authorList>
            <person name="Grouzdev D.S."/>
            <person name="Krutkina M.S."/>
            <person name="Tourova T.P."/>
            <person name="Nazina T.N."/>
        </authorList>
    </citation>
    <scope>NUCLEOTIDE SEQUENCE [LARGE SCALE GENOMIC DNA]</scope>
    <source>
        <strain evidence="3 4">435</strain>
    </source>
</reference>
<keyword evidence="1" id="KW-1133">Transmembrane helix</keyword>